<dbReference type="EMBL" id="JDVG02000248">
    <property type="protein sequence ID" value="KFB73308.1"/>
    <property type="molecule type" value="Genomic_DNA"/>
</dbReference>
<comment type="caution">
    <text evidence="3">The sequence shown here is derived from an EMBL/GenBank/DDBJ whole genome shotgun (WGS) entry which is preliminary data.</text>
</comment>
<feature type="domain" description="PilZ" evidence="2">
    <location>
        <begin position="4"/>
        <end position="101"/>
    </location>
</feature>
<dbReference type="SUPFAM" id="SSF141371">
    <property type="entry name" value="PilZ domain-like"/>
    <property type="match status" value="1"/>
</dbReference>
<name>A0A080LX56_9PROT</name>
<comment type="subunit">
    <text evidence="1">Monomer in both c-di-GMP-bound and free forms.</text>
</comment>
<evidence type="ECO:0000259" key="2">
    <source>
        <dbReference type="Pfam" id="PF07238"/>
    </source>
</evidence>
<dbReference type="GO" id="GO:0035438">
    <property type="term" value="F:cyclic-di-GMP binding"/>
    <property type="evidence" value="ECO:0007669"/>
    <property type="project" value="InterPro"/>
</dbReference>
<proteinExistence type="predicted"/>
<dbReference type="InterPro" id="IPR009875">
    <property type="entry name" value="PilZ_domain"/>
</dbReference>
<evidence type="ECO:0000313" key="3">
    <source>
        <dbReference type="EMBL" id="KFB73308.1"/>
    </source>
</evidence>
<evidence type="ECO:0000256" key="1">
    <source>
        <dbReference type="PIRNR" id="PIRNR028141"/>
    </source>
</evidence>
<keyword evidence="1" id="KW-0547">Nucleotide-binding</keyword>
<accession>A0A080LX56</accession>
<gene>
    <name evidence="3" type="ORF">AW09_001440</name>
</gene>
<dbReference type="Pfam" id="PF07238">
    <property type="entry name" value="PilZ"/>
    <property type="match status" value="1"/>
</dbReference>
<dbReference type="InterPro" id="IPR027021">
    <property type="entry name" value="C-di-GMP_BP_PA4608"/>
</dbReference>
<reference evidence="3 4" key="1">
    <citation type="submission" date="2014-02" db="EMBL/GenBank/DDBJ databases">
        <title>Expanding our view of genomic diversity in Candidatus Accumulibacter clades.</title>
        <authorList>
            <person name="Skennerton C.T."/>
            <person name="Barr J.J."/>
            <person name="Slater F.R."/>
            <person name="Bond P.L."/>
            <person name="Tyson G.W."/>
        </authorList>
    </citation>
    <scope>NUCLEOTIDE SEQUENCE [LARGE SCALE GENOMIC DNA]</scope>
    <source>
        <strain evidence="4">BA-91</strain>
    </source>
</reference>
<dbReference type="Gene3D" id="2.40.10.220">
    <property type="entry name" value="predicted glycosyltransferase like domains"/>
    <property type="match status" value="1"/>
</dbReference>
<dbReference type="PIRSF" id="PIRSF028141">
    <property type="entry name" value="C-di-GMP_BP_PA4608"/>
    <property type="match status" value="1"/>
</dbReference>
<dbReference type="AlphaFoldDB" id="A0A080LX56"/>
<sequence>MSEERRQYSRISFASPAQLLLDKRALEVQVLDLSLKGALLCLSDDTAVAIGAAAVLDVPLDELGNRIRMQTTVAHCEGRQAGLVCQLIDIDSVTHLRRLVELNLGDADLLQRELAALLSG</sequence>
<evidence type="ECO:0000313" key="4">
    <source>
        <dbReference type="Proteomes" id="UP000020077"/>
    </source>
</evidence>
<protein>
    <recommendedName>
        <fullName evidence="1">Cyclic diguanosine monophosphate-binding protein</fullName>
        <shortName evidence="1">c-di-GMP-binding protein</shortName>
    </recommendedName>
    <alternativeName>
        <fullName evidence="1">Pilz domain-containing protein</fullName>
    </alternativeName>
</protein>
<keyword evidence="1" id="KW-0973">c-di-GMP</keyword>
<comment type="function">
    <text evidence="1">Binds the second messenger bis-(3'-5') cyclic dimeric guanosine monophosphate (c-di-GMP). Can bind two c-di-GMP molecules per monomer. May play a role in bacterial second-messenger regulated processes. Binding to c-di-GMP induces a conformational change of the C- and N-termini resulting in the exposure of a highly negative surface on one side of the protein to a possible effector protein.</text>
</comment>
<dbReference type="Proteomes" id="UP000020077">
    <property type="component" value="Unassembled WGS sequence"/>
</dbReference>
<organism evidence="3 4">
    <name type="scientific">Candidatus Accumulibacter phosphatis</name>
    <dbReference type="NCBI Taxonomy" id="327160"/>
    <lineage>
        <taxon>Bacteria</taxon>
        <taxon>Pseudomonadati</taxon>
        <taxon>Pseudomonadota</taxon>
        <taxon>Betaproteobacteria</taxon>
        <taxon>Candidatus Accumulibacter</taxon>
    </lineage>
</organism>